<proteinExistence type="predicted"/>
<dbReference type="EMBL" id="CP031376">
    <property type="protein sequence ID" value="AXK51570.1"/>
    <property type="molecule type" value="Genomic_DNA"/>
</dbReference>
<gene>
    <name evidence="2" type="ORF">SALLE_v1c09000</name>
</gene>
<protein>
    <recommendedName>
        <fullName evidence="4">Transmembrane protein</fullName>
    </recommendedName>
</protein>
<keyword evidence="3" id="KW-1185">Reference proteome</keyword>
<feature type="transmembrane region" description="Helical" evidence="1">
    <location>
        <begin position="12"/>
        <end position="31"/>
    </location>
</feature>
<evidence type="ECO:0000256" key="1">
    <source>
        <dbReference type="SAM" id="Phobius"/>
    </source>
</evidence>
<keyword evidence="1" id="KW-0812">Transmembrane</keyword>
<keyword evidence="1" id="KW-0472">Membrane</keyword>
<organism evidence="2 3">
    <name type="scientific">Spiroplasma alleghenense</name>
    <dbReference type="NCBI Taxonomy" id="216931"/>
    <lineage>
        <taxon>Bacteria</taxon>
        <taxon>Bacillati</taxon>
        <taxon>Mycoplasmatota</taxon>
        <taxon>Mollicutes</taxon>
        <taxon>Entomoplasmatales</taxon>
        <taxon>Spiroplasmataceae</taxon>
        <taxon>Spiroplasma</taxon>
    </lineage>
</organism>
<feature type="transmembrane region" description="Helical" evidence="1">
    <location>
        <begin position="251"/>
        <end position="274"/>
    </location>
</feature>
<sequence length="291" mass="35108">MRDFVIKNFYKILGFINFLIISIFFIFYLFFSSNGINHAKQKMNMVNSDNLSNLLEKNEYYILINNKNANRVESILNGIYQDAFNFMQEGLNIPENNVWIKFQESTLYQKYSNELNYFDFFLEILNLPILYLNYQSKSFQKNDFEAVFDLNAISDLKYHYNKNNIINHQFWVNNDIDSNYFLYQSSFLNQSVKSLIGIINHDIENSDNKILSKKYSQSKNYYLTKRLDNFEIFLKKYEIKNYLNNLLISCYITAIWMALLIIEIIYVITLLIFLRFSENYYFHKYIQVIDR</sequence>
<dbReference type="KEGG" id="salx:SALLE_v1c09000"/>
<dbReference type="Proteomes" id="UP000254792">
    <property type="component" value="Chromosome"/>
</dbReference>
<accession>A0A345Z4P1</accession>
<dbReference type="RefSeq" id="WP_115558463.1">
    <property type="nucleotide sequence ID" value="NZ_CP031376.1"/>
</dbReference>
<keyword evidence="1" id="KW-1133">Transmembrane helix</keyword>
<dbReference type="AlphaFoldDB" id="A0A345Z4P1"/>
<evidence type="ECO:0008006" key="4">
    <source>
        <dbReference type="Google" id="ProtNLM"/>
    </source>
</evidence>
<evidence type="ECO:0000313" key="2">
    <source>
        <dbReference type="EMBL" id="AXK51570.1"/>
    </source>
</evidence>
<reference evidence="2 3" key="1">
    <citation type="submission" date="2018-07" db="EMBL/GenBank/DDBJ databases">
        <title>Complete genome sequence of Spiroplasma alleghenense PLHS-1 (ATCC 51752).</title>
        <authorList>
            <person name="Chou L."/>
            <person name="Lee T.-Y."/>
            <person name="Tsai Y.-M."/>
            <person name="Kuo C.-H."/>
        </authorList>
    </citation>
    <scope>NUCLEOTIDE SEQUENCE [LARGE SCALE GENOMIC DNA]</scope>
    <source>
        <strain evidence="2 3">PLHS-1</strain>
    </source>
</reference>
<evidence type="ECO:0000313" key="3">
    <source>
        <dbReference type="Proteomes" id="UP000254792"/>
    </source>
</evidence>
<name>A0A345Z4P1_9MOLU</name>